<proteinExistence type="predicted"/>
<dbReference type="InterPro" id="IPR016024">
    <property type="entry name" value="ARM-type_fold"/>
</dbReference>
<dbReference type="Gene3D" id="2.160.20.80">
    <property type="entry name" value="E3 ubiquitin-protein ligase SopA"/>
    <property type="match status" value="1"/>
</dbReference>
<comment type="caution">
    <text evidence="1">The sequence shown here is derived from an EMBL/GenBank/DDBJ whole genome shotgun (WGS) entry which is preliminary data.</text>
</comment>
<dbReference type="SUPFAM" id="SSF48371">
    <property type="entry name" value="ARM repeat"/>
    <property type="match status" value="1"/>
</dbReference>
<evidence type="ECO:0000313" key="1">
    <source>
        <dbReference type="EMBL" id="GEJ56718.1"/>
    </source>
</evidence>
<dbReference type="SUPFAM" id="SSF141571">
    <property type="entry name" value="Pentapeptide repeat-like"/>
    <property type="match status" value="1"/>
</dbReference>
<organism evidence="1 2">
    <name type="scientific">Anaeromyxobacter diazotrophicus</name>
    <dbReference type="NCBI Taxonomy" id="2590199"/>
    <lineage>
        <taxon>Bacteria</taxon>
        <taxon>Pseudomonadati</taxon>
        <taxon>Myxococcota</taxon>
        <taxon>Myxococcia</taxon>
        <taxon>Myxococcales</taxon>
        <taxon>Cystobacterineae</taxon>
        <taxon>Anaeromyxobacteraceae</taxon>
        <taxon>Anaeromyxobacter</taxon>
    </lineage>
</organism>
<reference evidence="2" key="1">
    <citation type="journal article" date="2020" name="Appl. Environ. Microbiol.">
        <title>Diazotrophic Anaeromyxobacter Isolates from Soils.</title>
        <authorList>
            <person name="Masuda Y."/>
            <person name="Yamanaka H."/>
            <person name="Xu Z.X."/>
            <person name="Shiratori Y."/>
            <person name="Aono T."/>
            <person name="Amachi S."/>
            <person name="Senoo K."/>
            <person name="Itoh H."/>
        </authorList>
    </citation>
    <scope>NUCLEOTIDE SEQUENCE [LARGE SCALE GENOMIC DNA]</scope>
    <source>
        <strain evidence="2">R267</strain>
    </source>
</reference>
<accession>A0A7I9VKK8</accession>
<name>A0A7I9VKK8_9BACT</name>
<evidence type="ECO:0000313" key="2">
    <source>
        <dbReference type="Proteomes" id="UP000503640"/>
    </source>
</evidence>
<protein>
    <recommendedName>
        <fullName evidence="3">Pentapeptide repeat protein</fullName>
    </recommendedName>
</protein>
<dbReference type="EMBL" id="BJTG01000003">
    <property type="protein sequence ID" value="GEJ56718.1"/>
    <property type="molecule type" value="Genomic_DNA"/>
</dbReference>
<gene>
    <name evidence="1" type="ORF">AMYX_14590</name>
</gene>
<dbReference type="InterPro" id="IPR001646">
    <property type="entry name" value="5peptide_repeat"/>
</dbReference>
<dbReference type="AlphaFoldDB" id="A0A7I9VKK8"/>
<dbReference type="Proteomes" id="UP000503640">
    <property type="component" value="Unassembled WGS sequence"/>
</dbReference>
<dbReference type="RefSeq" id="WP_209005137.1">
    <property type="nucleotide sequence ID" value="NZ_BJTG01000003.1"/>
</dbReference>
<keyword evidence="2" id="KW-1185">Reference proteome</keyword>
<sequence>MPAEQDSAFWSRSWPRTTAVVALLVTLVTAIRELGAYWSDERQKWNDQFQQFITLASDSNPSRQVTGIAAVSAMWKNSTRDDHVIAELVSSLLLSDSEPVRNGAASAIGASTAWRRHGHRCDPDISSLLFGKGGDWGVVTRVAHMLGDSTRQKPLPAADFGCLTGDDPDAAVRACRARLAARPHQPLFATLGRPDQVLEQQIDAVREAVHSGKQCLRDANLRGFDLRGVALYGADLRGANLQDVDLCGATLWNADLTWAWGLDVNRPDRPPVAKTSLALANVGVRQGLSGELVEAALTRCHAVAMYDFDQFYRWSQAGYDLPAADRWKAWRDASYPVDPDGRVPSRFK</sequence>
<evidence type="ECO:0008006" key="3">
    <source>
        <dbReference type="Google" id="ProtNLM"/>
    </source>
</evidence>
<dbReference type="Pfam" id="PF00805">
    <property type="entry name" value="Pentapeptide"/>
    <property type="match status" value="1"/>
</dbReference>